<dbReference type="PANTHER" id="PTHR46623:SF10">
    <property type="entry name" value="CARBOXYMETHYLENEBUTENOLIDASE HOMOLOG"/>
    <property type="match status" value="1"/>
</dbReference>
<gene>
    <name evidence="2" type="ORF">DLAC_10196</name>
</gene>
<name>A0A151Z4T9_TIELA</name>
<dbReference type="InterPro" id="IPR029058">
    <property type="entry name" value="AB_hydrolase_fold"/>
</dbReference>
<accession>A0A151Z4T9</accession>
<dbReference type="EMBL" id="LODT01000042">
    <property type="protein sequence ID" value="KYQ88982.1"/>
    <property type="molecule type" value="Genomic_DNA"/>
</dbReference>
<keyword evidence="3" id="KW-1185">Reference proteome</keyword>
<dbReference type="AlphaFoldDB" id="A0A151Z4T9"/>
<comment type="caution">
    <text evidence="2">The sequence shown here is derived from an EMBL/GenBank/DDBJ whole genome shotgun (WGS) entry which is preliminary data.</text>
</comment>
<dbReference type="InParanoid" id="A0A151Z4T9"/>
<dbReference type="Proteomes" id="UP000076078">
    <property type="component" value="Unassembled WGS sequence"/>
</dbReference>
<dbReference type="SUPFAM" id="SSF53474">
    <property type="entry name" value="alpha/beta-Hydrolases"/>
    <property type="match status" value="1"/>
</dbReference>
<evidence type="ECO:0000313" key="2">
    <source>
        <dbReference type="EMBL" id="KYQ88982.1"/>
    </source>
</evidence>
<organism evidence="2 3">
    <name type="scientific">Tieghemostelium lacteum</name>
    <name type="common">Slime mold</name>
    <name type="synonym">Dictyostelium lacteum</name>
    <dbReference type="NCBI Taxonomy" id="361077"/>
    <lineage>
        <taxon>Eukaryota</taxon>
        <taxon>Amoebozoa</taxon>
        <taxon>Evosea</taxon>
        <taxon>Eumycetozoa</taxon>
        <taxon>Dictyostelia</taxon>
        <taxon>Dictyosteliales</taxon>
        <taxon>Raperosteliaceae</taxon>
        <taxon>Tieghemostelium</taxon>
    </lineage>
</organism>
<dbReference type="FunCoup" id="A0A151Z4T9">
    <property type="interactions" value="4"/>
</dbReference>
<dbReference type="InterPro" id="IPR051049">
    <property type="entry name" value="Dienelactone_hydrolase-like"/>
</dbReference>
<evidence type="ECO:0000313" key="3">
    <source>
        <dbReference type="Proteomes" id="UP000076078"/>
    </source>
</evidence>
<proteinExistence type="predicted"/>
<reference evidence="2 3" key="1">
    <citation type="submission" date="2015-12" db="EMBL/GenBank/DDBJ databases">
        <title>Dictyostelia acquired genes for synthesis and detection of signals that induce cell-type specialization by lateral gene transfer from prokaryotes.</title>
        <authorList>
            <person name="Gloeckner G."/>
            <person name="Schaap P."/>
        </authorList>
    </citation>
    <scope>NUCLEOTIDE SEQUENCE [LARGE SCALE GENOMIC DNA]</scope>
    <source>
        <strain evidence="2 3">TK</strain>
    </source>
</reference>
<dbReference type="STRING" id="361077.A0A151Z4T9"/>
<dbReference type="Pfam" id="PF01738">
    <property type="entry name" value="DLH"/>
    <property type="match status" value="1"/>
</dbReference>
<evidence type="ECO:0000259" key="1">
    <source>
        <dbReference type="Pfam" id="PF01738"/>
    </source>
</evidence>
<sequence>MANSKYENVKLTEILMKNGMKCHTYITQPEGEHKDGSLPVVFFMIDAIGLRARLYEMADHIASKGYYVIAPNMFYRKGFPVVPNLERLLQPEKLGEIFCQLNCLAGSVNRDEALSDITEFFDYVKQQKQCRPLTEKGAGFVGYCFGGYISTVFAEEFPEKIAAVASYHAGMLASDKPTSPHLAVDKIKCEIYFGHADNDDSMNAEAIKTLDSACEKAKIKYTSEVYKGCAHGFNMSDTLMWNEQGCARHWETLFDLFKRNL</sequence>
<dbReference type="Gene3D" id="3.40.50.1820">
    <property type="entry name" value="alpha/beta hydrolase"/>
    <property type="match status" value="1"/>
</dbReference>
<dbReference type="OMA" id="AFHGPVG"/>
<dbReference type="OrthoDB" id="17560at2759"/>
<dbReference type="InterPro" id="IPR002925">
    <property type="entry name" value="Dienelactn_hydro"/>
</dbReference>
<dbReference type="PANTHER" id="PTHR46623">
    <property type="entry name" value="CARBOXYMETHYLENEBUTENOLIDASE-RELATED"/>
    <property type="match status" value="1"/>
</dbReference>
<protein>
    <submittedName>
        <fullName evidence="2">Carboxymethylenebutenolidase like protein</fullName>
    </submittedName>
</protein>
<feature type="domain" description="Dienelactone hydrolase" evidence="1">
    <location>
        <begin position="25"/>
        <end position="259"/>
    </location>
</feature>
<dbReference type="GO" id="GO:0016787">
    <property type="term" value="F:hydrolase activity"/>
    <property type="evidence" value="ECO:0007669"/>
    <property type="project" value="InterPro"/>
</dbReference>